<protein>
    <submittedName>
        <fullName evidence="2">UDP-N-acetylglucosamine--peptide N-acetylglucosaminyltransferase GtfA subunit</fullName>
        <ecNumber evidence="2">2.4.1.-</ecNumber>
    </submittedName>
</protein>
<dbReference type="Proteomes" id="UP000789719">
    <property type="component" value="Unassembled WGS sequence"/>
</dbReference>
<dbReference type="Gene3D" id="3.40.50.2000">
    <property type="entry name" value="Glycogen Phosphorylase B"/>
    <property type="match status" value="3"/>
</dbReference>
<evidence type="ECO:0000313" key="3">
    <source>
        <dbReference type="Proteomes" id="UP000789719"/>
    </source>
</evidence>
<comment type="caution">
    <text evidence="2">The sequence shown here is derived from an EMBL/GenBank/DDBJ whole genome shotgun (WGS) entry which is preliminary data.</text>
</comment>
<reference evidence="2 3" key="1">
    <citation type="submission" date="2021-11" db="EMBL/GenBank/DDBJ databases">
        <authorList>
            <person name="Depoorter E."/>
        </authorList>
    </citation>
    <scope>NUCLEOTIDE SEQUENCE [LARGE SCALE GENOMIC DNA]</scope>
    <source>
        <strain evidence="2 3">LMG 24286</strain>
    </source>
</reference>
<dbReference type="PANTHER" id="PTHR12526:SF630">
    <property type="entry name" value="GLYCOSYLTRANSFERASE"/>
    <property type="match status" value="1"/>
</dbReference>
<evidence type="ECO:0000259" key="1">
    <source>
        <dbReference type="Pfam" id="PF00534"/>
    </source>
</evidence>
<accession>A0ABN8BQF6</accession>
<gene>
    <name evidence="2" type="primary">gtfA_5</name>
    <name evidence="2" type="ORF">WGH24286_01266</name>
</gene>
<dbReference type="EMBL" id="CAKKNT010000016">
    <property type="protein sequence ID" value="CAH0418824.1"/>
    <property type="molecule type" value="Genomic_DNA"/>
</dbReference>
<dbReference type="RefSeq" id="WP_230098903.1">
    <property type="nucleotide sequence ID" value="NZ_CAKKNT010000016.1"/>
</dbReference>
<dbReference type="InterPro" id="IPR001296">
    <property type="entry name" value="Glyco_trans_1"/>
</dbReference>
<dbReference type="SUPFAM" id="SSF53756">
    <property type="entry name" value="UDP-Glycosyltransferase/glycogen phosphorylase"/>
    <property type="match status" value="1"/>
</dbReference>
<keyword evidence="2" id="KW-0328">Glycosyltransferase</keyword>
<dbReference type="Pfam" id="PF00534">
    <property type="entry name" value="Glycos_transf_1"/>
    <property type="match status" value="1"/>
</dbReference>
<organism evidence="2 3">
    <name type="scientific">Periweissella ghanensis</name>
    <dbReference type="NCBI Taxonomy" id="467997"/>
    <lineage>
        <taxon>Bacteria</taxon>
        <taxon>Bacillati</taxon>
        <taxon>Bacillota</taxon>
        <taxon>Bacilli</taxon>
        <taxon>Lactobacillales</taxon>
        <taxon>Lactobacillaceae</taxon>
        <taxon>Periweissella</taxon>
    </lineage>
</organism>
<dbReference type="PANTHER" id="PTHR12526">
    <property type="entry name" value="GLYCOSYLTRANSFERASE"/>
    <property type="match status" value="1"/>
</dbReference>
<dbReference type="GO" id="GO:0016757">
    <property type="term" value="F:glycosyltransferase activity"/>
    <property type="evidence" value="ECO:0007669"/>
    <property type="project" value="UniProtKB-KW"/>
</dbReference>
<name>A0ABN8BQF6_9LACO</name>
<dbReference type="EC" id="2.4.1.-" evidence="2"/>
<sequence>MLLYSVNENIWSLNSGIEYAQMLRTKTLQAAGYGAKIVTRDYNRMLSHDVGTLGLAASDYINMYDYFQQTTAVERVEQHSRLLPQIPLDQYHVNFVDGEHSTITDPNGLVGVIKMMPGTVGLVGEVVYTDNLQQPLQTEIWDWRGFKSKQTMYHPDGQVAVENYLRLDGTVALEVVHMWINGVVQPTLWHLINYRGQDYNFTSENELFTFFLNELAGQELVTFVVDRLSIMPAVTGVTGALAKYAYFHEDHKYEGGPDLKAEAAAVMALTPSDLDGIIVATAAQAADVAPYTNLPVQVLPSASYAPVDNSAQNDDLEYLSYVGRLAPEKQIIKLIATFALVHQIAPPARLRLQGYFVSPAYEQEVRDYIRNNYLDTVVEIWPYNPDTTALFDHTSMYLSMSSHEGLNLSVVAAMAHGIPAGVMASTYTVPAVVEDDYNGLVFAAAATPEAMAQQIIELFLNPSRLVGMQQAARVKATGYAAAEFVAAWREMLRIR</sequence>
<evidence type="ECO:0000313" key="2">
    <source>
        <dbReference type="EMBL" id="CAH0418824.1"/>
    </source>
</evidence>
<keyword evidence="2" id="KW-0808">Transferase</keyword>
<keyword evidence="3" id="KW-1185">Reference proteome</keyword>
<feature type="domain" description="Glycosyl transferase family 1" evidence="1">
    <location>
        <begin position="311"/>
        <end position="473"/>
    </location>
</feature>
<proteinExistence type="predicted"/>